<reference evidence="2" key="1">
    <citation type="journal article" date="2023" name="Mol. Phylogenet. Evol.">
        <title>Genome-scale phylogeny and comparative genomics of the fungal order Sordariales.</title>
        <authorList>
            <person name="Hensen N."/>
            <person name="Bonometti L."/>
            <person name="Westerberg I."/>
            <person name="Brannstrom I.O."/>
            <person name="Guillou S."/>
            <person name="Cros-Aarteil S."/>
            <person name="Calhoun S."/>
            <person name="Haridas S."/>
            <person name="Kuo A."/>
            <person name="Mondo S."/>
            <person name="Pangilinan J."/>
            <person name="Riley R."/>
            <person name="LaButti K."/>
            <person name="Andreopoulos B."/>
            <person name="Lipzen A."/>
            <person name="Chen C."/>
            <person name="Yan M."/>
            <person name="Daum C."/>
            <person name="Ng V."/>
            <person name="Clum A."/>
            <person name="Steindorff A."/>
            <person name="Ohm R.A."/>
            <person name="Martin F."/>
            <person name="Silar P."/>
            <person name="Natvig D.O."/>
            <person name="Lalanne C."/>
            <person name="Gautier V."/>
            <person name="Ament-Velasquez S.L."/>
            <person name="Kruys A."/>
            <person name="Hutchinson M.I."/>
            <person name="Powell A.J."/>
            <person name="Barry K."/>
            <person name="Miller A.N."/>
            <person name="Grigoriev I.V."/>
            <person name="Debuchy R."/>
            <person name="Gladieux P."/>
            <person name="Hiltunen Thoren M."/>
            <person name="Johannesson H."/>
        </authorList>
    </citation>
    <scope>NUCLEOTIDE SEQUENCE</scope>
    <source>
        <strain evidence="2">CBS 955.72</strain>
    </source>
</reference>
<gene>
    <name evidence="2" type="ORF">B0T25DRAFT_515258</name>
</gene>
<keyword evidence="1" id="KW-0472">Membrane</keyword>
<protein>
    <submittedName>
        <fullName evidence="2">Uncharacterized protein</fullName>
    </submittedName>
</protein>
<accession>A0AAJ0MI03</accession>
<evidence type="ECO:0000313" key="2">
    <source>
        <dbReference type="EMBL" id="KAK3359813.1"/>
    </source>
</evidence>
<dbReference type="EMBL" id="JAUIQD010000002">
    <property type="protein sequence ID" value="KAK3359813.1"/>
    <property type="molecule type" value="Genomic_DNA"/>
</dbReference>
<comment type="caution">
    <text evidence="2">The sequence shown here is derived from an EMBL/GenBank/DDBJ whole genome shotgun (WGS) entry which is preliminary data.</text>
</comment>
<feature type="transmembrane region" description="Helical" evidence="1">
    <location>
        <begin position="42"/>
        <end position="60"/>
    </location>
</feature>
<feature type="transmembrane region" description="Helical" evidence="1">
    <location>
        <begin position="14"/>
        <end position="36"/>
    </location>
</feature>
<dbReference type="Proteomes" id="UP001275084">
    <property type="component" value="Unassembled WGS sequence"/>
</dbReference>
<keyword evidence="1" id="KW-1133">Transmembrane helix</keyword>
<evidence type="ECO:0000313" key="3">
    <source>
        <dbReference type="Proteomes" id="UP001275084"/>
    </source>
</evidence>
<name>A0AAJ0MI03_9PEZI</name>
<evidence type="ECO:0000256" key="1">
    <source>
        <dbReference type="SAM" id="Phobius"/>
    </source>
</evidence>
<keyword evidence="3" id="KW-1185">Reference proteome</keyword>
<reference evidence="2" key="2">
    <citation type="submission" date="2023-06" db="EMBL/GenBank/DDBJ databases">
        <authorList>
            <consortium name="Lawrence Berkeley National Laboratory"/>
            <person name="Haridas S."/>
            <person name="Hensen N."/>
            <person name="Bonometti L."/>
            <person name="Westerberg I."/>
            <person name="Brannstrom I.O."/>
            <person name="Guillou S."/>
            <person name="Cros-Aarteil S."/>
            <person name="Calhoun S."/>
            <person name="Kuo A."/>
            <person name="Mondo S."/>
            <person name="Pangilinan J."/>
            <person name="Riley R."/>
            <person name="Labutti K."/>
            <person name="Andreopoulos B."/>
            <person name="Lipzen A."/>
            <person name="Chen C."/>
            <person name="Yanf M."/>
            <person name="Daum C."/>
            <person name="Ng V."/>
            <person name="Clum A."/>
            <person name="Steindorff A."/>
            <person name="Ohm R."/>
            <person name="Martin F."/>
            <person name="Silar P."/>
            <person name="Natvig D."/>
            <person name="Lalanne C."/>
            <person name="Gautier V."/>
            <person name="Ament-Velasquez S.L."/>
            <person name="Kruys A."/>
            <person name="Hutchinson M.I."/>
            <person name="Powell A.J."/>
            <person name="Barry K."/>
            <person name="Miller A.N."/>
            <person name="Grigoriev I.V."/>
            <person name="Debuchy R."/>
            <person name="Gladieux P."/>
            <person name="Thoren M.H."/>
            <person name="Johannesson H."/>
        </authorList>
    </citation>
    <scope>NUCLEOTIDE SEQUENCE</scope>
    <source>
        <strain evidence="2">CBS 955.72</strain>
    </source>
</reference>
<proteinExistence type="predicted"/>
<keyword evidence="1" id="KW-0812">Transmembrane</keyword>
<sequence>MPTFRIVTATAQRLALILLISLAILLGSALLLLPSVLDDLSLFTPLFTSGMGAVMAAAAYDGTTNKLQRSTAIHSVQEGGRFRKQTCCLCSLHSPHPIALFLSSFHYSTVPSSDWPTGLRTAANK</sequence>
<organism evidence="2 3">
    <name type="scientific">Lasiosphaeria hispida</name>
    <dbReference type="NCBI Taxonomy" id="260671"/>
    <lineage>
        <taxon>Eukaryota</taxon>
        <taxon>Fungi</taxon>
        <taxon>Dikarya</taxon>
        <taxon>Ascomycota</taxon>
        <taxon>Pezizomycotina</taxon>
        <taxon>Sordariomycetes</taxon>
        <taxon>Sordariomycetidae</taxon>
        <taxon>Sordariales</taxon>
        <taxon>Lasiosphaeriaceae</taxon>
        <taxon>Lasiosphaeria</taxon>
    </lineage>
</organism>
<dbReference type="AlphaFoldDB" id="A0AAJ0MI03"/>